<gene>
    <name evidence="1" type="ORF">MAR_028690</name>
</gene>
<name>A0ABY7DH24_MYAAR</name>
<dbReference type="EMBL" id="CP111013">
    <property type="protein sequence ID" value="WAQ96000.1"/>
    <property type="molecule type" value="Genomic_DNA"/>
</dbReference>
<proteinExistence type="predicted"/>
<sequence>MENLECCCRPQPGHYYTHDIDMYIANGAVYFNDVQKCQPVAC</sequence>
<organism evidence="1 2">
    <name type="scientific">Mya arenaria</name>
    <name type="common">Soft-shell clam</name>
    <dbReference type="NCBI Taxonomy" id="6604"/>
    <lineage>
        <taxon>Eukaryota</taxon>
        <taxon>Metazoa</taxon>
        <taxon>Spiralia</taxon>
        <taxon>Lophotrochozoa</taxon>
        <taxon>Mollusca</taxon>
        <taxon>Bivalvia</taxon>
        <taxon>Autobranchia</taxon>
        <taxon>Heteroconchia</taxon>
        <taxon>Euheterodonta</taxon>
        <taxon>Imparidentia</taxon>
        <taxon>Neoheterodontei</taxon>
        <taxon>Myida</taxon>
        <taxon>Myoidea</taxon>
        <taxon>Myidae</taxon>
        <taxon>Mya</taxon>
    </lineage>
</organism>
<protein>
    <submittedName>
        <fullName evidence="1">Uncharacterized protein</fullName>
    </submittedName>
</protein>
<evidence type="ECO:0000313" key="1">
    <source>
        <dbReference type="EMBL" id="WAQ96000.1"/>
    </source>
</evidence>
<dbReference type="Proteomes" id="UP001164746">
    <property type="component" value="Chromosome 2"/>
</dbReference>
<evidence type="ECO:0000313" key="2">
    <source>
        <dbReference type="Proteomes" id="UP001164746"/>
    </source>
</evidence>
<reference evidence="1" key="1">
    <citation type="submission" date="2022-11" db="EMBL/GenBank/DDBJ databases">
        <title>Centuries of genome instability and evolution in soft-shell clam transmissible cancer (bioRxiv).</title>
        <authorList>
            <person name="Hart S.F.M."/>
            <person name="Yonemitsu M.A."/>
            <person name="Giersch R.M."/>
            <person name="Beal B.F."/>
            <person name="Arriagada G."/>
            <person name="Davis B.W."/>
            <person name="Ostrander E.A."/>
            <person name="Goff S.P."/>
            <person name="Metzger M.J."/>
        </authorList>
    </citation>
    <scope>NUCLEOTIDE SEQUENCE</scope>
    <source>
        <strain evidence="1">MELC-2E11</strain>
        <tissue evidence="1">Siphon/mantle</tissue>
    </source>
</reference>
<accession>A0ABY7DH24</accession>
<keyword evidence="2" id="KW-1185">Reference proteome</keyword>